<keyword evidence="2" id="KW-1185">Reference proteome</keyword>
<dbReference type="STRING" id="177439.DPPB31"/>
<evidence type="ECO:0000313" key="2">
    <source>
        <dbReference type="Proteomes" id="UP000000602"/>
    </source>
</evidence>
<name>Q6AIF2_DESPS</name>
<dbReference type="KEGG" id="dps:DPPB31"/>
<dbReference type="Pfam" id="PF15933">
    <property type="entry name" value="RnlB_antitoxin"/>
    <property type="match status" value="1"/>
</dbReference>
<proteinExistence type="predicted"/>
<accession>Q6AIF2</accession>
<dbReference type="InterPro" id="IPR031834">
    <property type="entry name" value="RnlB/LsoB_antitoxin"/>
</dbReference>
<protein>
    <submittedName>
        <fullName evidence="1">Uncharacterized protein</fullName>
    </submittedName>
</protein>
<evidence type="ECO:0000313" key="1">
    <source>
        <dbReference type="EMBL" id="CAG37895.1"/>
    </source>
</evidence>
<geneLocation type="plasmid" evidence="2">
    <name>large</name>
</geneLocation>
<dbReference type="OrthoDB" id="7062973at2"/>
<gene>
    <name evidence="1" type="ordered locus">DPPB31</name>
</gene>
<dbReference type="AlphaFoldDB" id="Q6AIF2"/>
<reference evidence="1 2" key="1">
    <citation type="journal article" date="2004" name="Environ. Microbiol.">
        <title>The genome of Desulfotalea psychrophila, a sulfate-reducing bacterium from permanently cold Arctic sediments.</title>
        <authorList>
            <person name="Rabus R."/>
            <person name="Ruepp A."/>
            <person name="Frickey T."/>
            <person name="Rattei T."/>
            <person name="Fartmann B."/>
            <person name="Stark M."/>
            <person name="Bauer M."/>
            <person name="Zibat A."/>
            <person name="Lombardot T."/>
            <person name="Becker I."/>
            <person name="Amann J."/>
            <person name="Gellner K."/>
            <person name="Teeling H."/>
            <person name="Leuschner W.D."/>
            <person name="Gloeckner F.-O."/>
            <person name="Lupas A.N."/>
            <person name="Amann R."/>
            <person name="Klenk H.-P."/>
        </authorList>
    </citation>
    <scope>NUCLEOTIDE SEQUENCE [LARGE SCALE GENOMIC DNA]</scope>
    <source>
        <strain evidence="2">DSM 12343 / LSv54</strain>
        <plasmid evidence="2">large</plasmid>
    </source>
</reference>
<dbReference type="Proteomes" id="UP000000602">
    <property type="component" value="Plasmid large"/>
</dbReference>
<dbReference type="RefSeq" id="WP_011190390.1">
    <property type="nucleotide sequence ID" value="NC_006139.1"/>
</dbReference>
<dbReference type="HOGENOM" id="CLU_163902_0_0_7"/>
<dbReference type="EMBL" id="CR522871">
    <property type="protein sequence ID" value="CAG37895.1"/>
    <property type="molecule type" value="Genomic_DNA"/>
</dbReference>
<organism evidence="1 2">
    <name type="scientific">Desulfotalea psychrophila (strain LSv54 / DSM 12343)</name>
    <dbReference type="NCBI Taxonomy" id="177439"/>
    <lineage>
        <taxon>Bacteria</taxon>
        <taxon>Pseudomonadati</taxon>
        <taxon>Thermodesulfobacteriota</taxon>
        <taxon>Desulfobulbia</taxon>
        <taxon>Desulfobulbales</taxon>
        <taxon>Desulfocapsaceae</taxon>
        <taxon>Desulfotalea</taxon>
    </lineage>
</organism>
<sequence>MLISNYKIYHQERLNSVVVYSTSSYSPMNSLGALERELGQLGARCEVVFDLLLSNGNAKDRFYRIDFMGKRFDRKSLEILENPSRELQKKALDFYSTNHELLDNSILSKPLKFLVKKKALRMR</sequence>
<dbReference type="eggNOG" id="ENOG5033MJX">
    <property type="taxonomic scope" value="Bacteria"/>
</dbReference>